<feature type="transmembrane region" description="Helical" evidence="2">
    <location>
        <begin position="25"/>
        <end position="41"/>
    </location>
</feature>
<evidence type="ECO:0000256" key="1">
    <source>
        <dbReference type="SAM" id="Coils"/>
    </source>
</evidence>
<evidence type="ECO:0000313" key="4">
    <source>
        <dbReference type="Proteomes" id="UP000233597"/>
    </source>
</evidence>
<evidence type="ECO:0000313" key="3">
    <source>
        <dbReference type="EMBL" id="PKR55398.1"/>
    </source>
</evidence>
<organism evidence="3 4">
    <name type="scientific">Thalassospira marina</name>
    <dbReference type="NCBI Taxonomy" id="2048283"/>
    <lineage>
        <taxon>Bacteria</taxon>
        <taxon>Pseudomonadati</taxon>
        <taxon>Pseudomonadota</taxon>
        <taxon>Alphaproteobacteria</taxon>
        <taxon>Rhodospirillales</taxon>
        <taxon>Thalassospiraceae</taxon>
        <taxon>Thalassospira</taxon>
    </lineage>
</organism>
<dbReference type="EMBL" id="NWTK01000002">
    <property type="protein sequence ID" value="PKR55398.1"/>
    <property type="molecule type" value="Genomic_DNA"/>
</dbReference>
<evidence type="ECO:0000256" key="2">
    <source>
        <dbReference type="SAM" id="Phobius"/>
    </source>
</evidence>
<proteinExistence type="predicted"/>
<comment type="caution">
    <text evidence="3">The sequence shown here is derived from an EMBL/GenBank/DDBJ whole genome shotgun (WGS) entry which is preliminary data.</text>
</comment>
<keyword evidence="1" id="KW-0175">Coiled coil</keyword>
<gene>
    <name evidence="3" type="ORF">COO20_04305</name>
</gene>
<dbReference type="RefSeq" id="WP_101264447.1">
    <property type="nucleotide sequence ID" value="NZ_NWTK01000002.1"/>
</dbReference>
<reference evidence="3 4" key="1">
    <citation type="submission" date="2017-09" db="EMBL/GenBank/DDBJ databases">
        <title>Biodiversity and function of Thalassospira species in the particle-attached aromatic-hydrocarbon-degrading consortia from the surface seawater of the South China Sea.</title>
        <authorList>
            <person name="Dong C."/>
            <person name="Liu R."/>
            <person name="Shao Z."/>
        </authorList>
    </citation>
    <scope>NUCLEOTIDE SEQUENCE [LARGE SCALE GENOMIC DNA]</scope>
    <source>
        <strain evidence="3 4">CSC1P2</strain>
    </source>
</reference>
<feature type="coiled-coil region" evidence="1">
    <location>
        <begin position="38"/>
        <end position="65"/>
    </location>
</feature>
<accession>A0A2N3KXY1</accession>
<keyword evidence="2" id="KW-0472">Membrane</keyword>
<protein>
    <submittedName>
        <fullName evidence="3">Uncharacterized protein</fullName>
    </submittedName>
</protein>
<name>A0A2N3KXY1_9PROT</name>
<keyword evidence="2" id="KW-1133">Transmembrane helix</keyword>
<dbReference type="AlphaFoldDB" id="A0A2N3KXY1"/>
<keyword evidence="2" id="KW-0812">Transmembrane</keyword>
<dbReference type="Proteomes" id="UP000233597">
    <property type="component" value="Unassembled WGS sequence"/>
</dbReference>
<sequence length="81" mass="9520">MVLILKTALVVGVFYVGYLVQGGELPFWLFFALAVFSILFLEDRIKRLEWELKRSRQQMSGLSRRLDSIHKDFMEILGRDL</sequence>